<dbReference type="InterPro" id="IPR011250">
    <property type="entry name" value="OMP/PagP_B-barrel"/>
</dbReference>
<dbReference type="SUPFAM" id="SSF56925">
    <property type="entry name" value="OMPA-like"/>
    <property type="match status" value="1"/>
</dbReference>
<reference evidence="3" key="2">
    <citation type="journal article" date="2021" name="PeerJ">
        <title>Extensive microbial diversity within the chicken gut microbiome revealed by metagenomics and culture.</title>
        <authorList>
            <person name="Gilroy R."/>
            <person name="Ravi A."/>
            <person name="Getino M."/>
            <person name="Pursley I."/>
            <person name="Horton D.L."/>
            <person name="Alikhan N.F."/>
            <person name="Baker D."/>
            <person name="Gharbi K."/>
            <person name="Hall N."/>
            <person name="Watson M."/>
            <person name="Adriaenssens E.M."/>
            <person name="Foster-Nyarko E."/>
            <person name="Jarju S."/>
            <person name="Secka A."/>
            <person name="Antonio M."/>
            <person name="Oren A."/>
            <person name="Chaudhuri R.R."/>
            <person name="La Ragione R."/>
            <person name="Hildebrand F."/>
            <person name="Pallen M.J."/>
        </authorList>
    </citation>
    <scope>NUCLEOTIDE SEQUENCE</scope>
    <source>
        <strain evidence="3">17073</strain>
    </source>
</reference>
<proteinExistence type="predicted"/>
<dbReference type="Pfam" id="PF13568">
    <property type="entry name" value="OMP_b-brl_2"/>
    <property type="match status" value="1"/>
</dbReference>
<dbReference type="AlphaFoldDB" id="A0A9D1IN06"/>
<name>A0A9D1IN06_9BACT</name>
<feature type="domain" description="Outer membrane protein beta-barrel" evidence="2">
    <location>
        <begin position="22"/>
        <end position="182"/>
    </location>
</feature>
<gene>
    <name evidence="3" type="ORF">IAD18_07770</name>
</gene>
<accession>A0A9D1IN06</accession>
<evidence type="ECO:0000256" key="1">
    <source>
        <dbReference type="SAM" id="SignalP"/>
    </source>
</evidence>
<organism evidence="3 4">
    <name type="scientific">Candidatus Limisoma intestinavium</name>
    <dbReference type="NCBI Taxonomy" id="2840856"/>
    <lineage>
        <taxon>Bacteria</taxon>
        <taxon>Pseudomonadati</taxon>
        <taxon>Bacteroidota</taxon>
        <taxon>Bacteroidia</taxon>
        <taxon>Bacteroidales</taxon>
        <taxon>Candidatus Limisoma</taxon>
    </lineage>
</organism>
<keyword evidence="1" id="KW-0732">Signal</keyword>
<dbReference type="Proteomes" id="UP000824076">
    <property type="component" value="Unassembled WGS sequence"/>
</dbReference>
<evidence type="ECO:0000313" key="3">
    <source>
        <dbReference type="EMBL" id="HIU39546.1"/>
    </source>
</evidence>
<comment type="caution">
    <text evidence="3">The sequence shown here is derived from an EMBL/GenBank/DDBJ whole genome shotgun (WGS) entry which is preliminary data.</text>
</comment>
<reference evidence="3" key="1">
    <citation type="submission" date="2020-10" db="EMBL/GenBank/DDBJ databases">
        <authorList>
            <person name="Gilroy R."/>
        </authorList>
    </citation>
    <scope>NUCLEOTIDE SEQUENCE</scope>
    <source>
        <strain evidence="3">17073</strain>
    </source>
</reference>
<evidence type="ECO:0000259" key="2">
    <source>
        <dbReference type="Pfam" id="PF13568"/>
    </source>
</evidence>
<feature type="chain" id="PRO_5039247355" evidence="1">
    <location>
        <begin position="23"/>
        <end position="212"/>
    </location>
</feature>
<sequence>MKKILFAAILFATLLGTKSVSAQEMRWGVTAGLTVTNQKWSQDQFRQEPFDSDKSLGYAGGIIGEYEIPGIGFGIDIGLQYVQRGSSMNLGDFAVWADDGFGRERAYLHYLDVPFHLRFKYMNLNGFERKLAPFAFAGPNMSILLAHNDLNAFNYKSVQLGIEVGIGVEIYRDFQLSGSFNWDVTGTARAVKLDNFNSHNRTWHIALTYFFK</sequence>
<feature type="signal peptide" evidence="1">
    <location>
        <begin position="1"/>
        <end position="22"/>
    </location>
</feature>
<dbReference type="EMBL" id="DVMS01000218">
    <property type="protein sequence ID" value="HIU39546.1"/>
    <property type="molecule type" value="Genomic_DNA"/>
</dbReference>
<protein>
    <submittedName>
        <fullName evidence="3">PorT family protein</fullName>
    </submittedName>
</protein>
<evidence type="ECO:0000313" key="4">
    <source>
        <dbReference type="Proteomes" id="UP000824076"/>
    </source>
</evidence>
<dbReference type="InterPro" id="IPR025665">
    <property type="entry name" value="Beta-barrel_OMP_2"/>
</dbReference>